<dbReference type="InterPro" id="IPR019734">
    <property type="entry name" value="TPR_rpt"/>
</dbReference>
<proteinExistence type="predicted"/>
<keyword evidence="1" id="KW-0677">Repeat</keyword>
<dbReference type="PANTHER" id="PTHR15704">
    <property type="entry name" value="SUPERKILLER 3 PROTEIN-RELATED"/>
    <property type="match status" value="1"/>
</dbReference>
<evidence type="ECO:0000313" key="5">
    <source>
        <dbReference type="Proteomes" id="UP000274922"/>
    </source>
</evidence>
<evidence type="ECO:0000256" key="1">
    <source>
        <dbReference type="ARBA" id="ARBA00022737"/>
    </source>
</evidence>
<keyword evidence="2 3" id="KW-0802">TPR repeat</keyword>
<dbReference type="EMBL" id="ML014210">
    <property type="protein sequence ID" value="RKP00551.1"/>
    <property type="molecule type" value="Genomic_DNA"/>
</dbReference>
<dbReference type="GO" id="GO:0006401">
    <property type="term" value="P:RNA catabolic process"/>
    <property type="evidence" value="ECO:0007669"/>
    <property type="project" value="InterPro"/>
</dbReference>
<reference evidence="5" key="1">
    <citation type="journal article" date="2018" name="Nat. Microbiol.">
        <title>Leveraging single-cell genomics to expand the fungal tree of life.</title>
        <authorList>
            <person name="Ahrendt S.R."/>
            <person name="Quandt C.A."/>
            <person name="Ciobanu D."/>
            <person name="Clum A."/>
            <person name="Salamov A."/>
            <person name="Andreopoulos B."/>
            <person name="Cheng J.F."/>
            <person name="Woyke T."/>
            <person name="Pelin A."/>
            <person name="Henrissat B."/>
            <person name="Reynolds N.K."/>
            <person name="Benny G.L."/>
            <person name="Smith M.E."/>
            <person name="James T.Y."/>
            <person name="Grigoriev I.V."/>
        </authorList>
    </citation>
    <scope>NUCLEOTIDE SEQUENCE [LARGE SCALE GENOMIC DNA]</scope>
    <source>
        <strain evidence="5">ATCC 52028</strain>
    </source>
</reference>
<dbReference type="SUPFAM" id="SSF48452">
    <property type="entry name" value="TPR-like"/>
    <property type="match status" value="2"/>
</dbReference>
<dbReference type="InterPro" id="IPR039226">
    <property type="entry name" value="Ski3/TTC37"/>
</dbReference>
<dbReference type="Pfam" id="PF13176">
    <property type="entry name" value="TPR_7"/>
    <property type="match status" value="1"/>
</dbReference>
<evidence type="ECO:0000256" key="3">
    <source>
        <dbReference type="PROSITE-ProRule" id="PRU00339"/>
    </source>
</evidence>
<organism evidence="4 5">
    <name type="scientific">Caulochytrium protostelioides</name>
    <dbReference type="NCBI Taxonomy" id="1555241"/>
    <lineage>
        <taxon>Eukaryota</taxon>
        <taxon>Fungi</taxon>
        <taxon>Fungi incertae sedis</taxon>
        <taxon>Chytridiomycota</taxon>
        <taxon>Chytridiomycota incertae sedis</taxon>
        <taxon>Chytridiomycetes</taxon>
        <taxon>Caulochytriales</taxon>
        <taxon>Caulochytriaceae</taxon>
        <taxon>Caulochytrium</taxon>
    </lineage>
</organism>
<evidence type="ECO:0008006" key="6">
    <source>
        <dbReference type="Google" id="ProtNLM"/>
    </source>
</evidence>
<evidence type="ECO:0000313" key="4">
    <source>
        <dbReference type="EMBL" id="RKP00551.1"/>
    </source>
</evidence>
<dbReference type="STRING" id="1555241.A0A4P9X6C9"/>
<sequence length="2063" mass="215144">MALAAAATAAAGGGSGSRSSRAALKACRDAVRSQAWPEAIEQAAAVLREDPDNYMALVFRAMAERGLGMIDRATATYRAAIALEPETLPALQGYHVLLQGMPSPPSDQLIDVLQRLAALYGADPATADKAEAVEAQLSRALAQAEQWNAWLERQLALLERRRAVDAAAAATYARDLLDETIARESRAIVKAIAAQRGRITRDPFPLVQRRLRAEHARTSLLPRLLSGLIALAEPRADAAPATDAATDAAAPAVDDAPLGVPMLRDLQVRHWLHTQTAVHAYHAFEAALRGDDDDDNHADGVMGGPVRTATETAVRNGTDDGDISDDAQATAAAMHSAAWQLVRDAQASFPVAAWVADTVAASGDWEPLPPALLRGLAAALDRATPYDDAAALGALDASMAAAHATVVNAATAWQALGATAAGERPARVAAVRPHVAALQPLAAPRSATDPPRVAFQLFHLVLLLQLAHEAELPQLVRDAQRPMRQALRETAHVDPAHAPTAGAVARIRFIEAAALMRQHAAADALALCKASMQVHPPPPPAVVRDFLVCMAQCLIQLAEWAKADACLSHPAVRVTASTADAATATAANGAYVFVDAVEVALLRLQCLVEQADAAAAARILPDLVPLLAQADPSRTDRLHQAELCYWQGRLALVEAAAPATADRYAVAQPHLLDACRRHAQLPAATPTAAEQALGGAIFGWLGFVLHVQAEAQVQANARRHGGSSSSTTAAAAATAARAEKCFRRALALVPDQTLSARTLSASLIRSGHLADAVQVLEQFRAHAPRSGWCLQQLGILYTRLGQDDRATPCLQASLRITQSATQWEALGYAYRRQNRLTSAYKAYERALALVEPARDHAAATAAVPVASAEPRAAPAARASVHYQFAQVCHALGRFQEALDHDDAALALVRSDPAAFSPVFGMVVAHDLCSTLLAYAKECDAMNAATRAQRLLGRLCGVYADVVARHRGAGAGPGVPPVLGGLHLVFGHAVAFLAQTFPACDAALFAPVLEALEGAAADAAAAATSEAAPLDGAWAPVAREIAALAGLGPPITRLLQRAASSLLEIVRGANRAPGDDDAALPPAKVRARHTGVLQLLVHLLGRWCQLASHAGIGGIGGIGGGAGSHSPAAAAPPTRVASVRRFAFQLLRSALRADPASVALWNTCALLCLDPEVRQPALAQHAALRAYLLSAEQTKRAAAPVDHAPATQLTNLGYFYLHCGDRPLAAHCFRQANHRDVHSPAMWYGLGRTALDEATRATALDAAGAVGGGPGDASGDAGAPAARDAADAVAQMQRAAQRDRTRALAWIRQAYADGPTLRAVLLYMADTSLAAQAAGRADARSDMAATLLDLPELAFCLRRLKARGDAAQARDATQLWVTHALALVLERLQRPDLAWPVMQEALALATAAPQLVTAAAASELPPRARTGAAAVDAVIKHNAARIACAAGDVAAARPLAEQALATYPSPITQLQYALGLYWQEDLAGSLRQLQQLAKQLAPASSASASAETPLHQVVALLLGQCLYSFGTDAYRQLAAQPLAQAGRAATAYSTTVATHAALAVASFGMVMGDAALADTGRQLLHLALDRFLPPAASAVSAEATPDPATAGSAATPTPRATGIAVLAPHAILTLRQVLFVLTRLALACDPAAGAALYARATAALPHSTAIAVDAAEYTRRYMAVPAAMLPLPPPSLESEVETTPPLPSTAIADEPVTLYTVQLQLLARLNAPLAAETPVLAGATAGLRLFPQCPSLWLLAGLAAWQESVRARLLGRPARPVLEQGLRLVRQGLARARFVQHAAAAATADASVAQQETGRLLVHPAEAPLTPTWHWPVEWLSLLEALLLMVLRHRAEAAAALASLADAGLEEDAALGPAFQLVQDLHTLAPESHATGLAAAAVRLGASQPLDRDASAAVDAALAALVAAAPDRAAAASVAAAAASGDDVAGAAPVDVGPVTDAVFAQLLRAVLAMRDAADTTAARGLLTERADSGRRPAGVFLQHVLTLTEVVVPADTGATLDLARMNAKARKRFDKAVVYLHTSPQRQFLPKLTRFIESLPKAALAAS</sequence>
<feature type="repeat" description="TPR" evidence="3">
    <location>
        <begin position="820"/>
        <end position="853"/>
    </location>
</feature>
<gene>
    <name evidence="4" type="ORF">CXG81DRAFT_19505</name>
</gene>
<dbReference type="PANTHER" id="PTHR15704:SF7">
    <property type="entry name" value="SUPERKILLER COMPLEX PROTEIN 3"/>
    <property type="match status" value="1"/>
</dbReference>
<dbReference type="InterPro" id="IPR011990">
    <property type="entry name" value="TPR-like_helical_dom_sf"/>
</dbReference>
<accession>A0A4P9X6C9</accession>
<dbReference type="Proteomes" id="UP000274922">
    <property type="component" value="Unassembled WGS sequence"/>
</dbReference>
<dbReference type="OrthoDB" id="421075at2759"/>
<name>A0A4P9X6C9_9FUNG</name>
<evidence type="ECO:0000256" key="2">
    <source>
        <dbReference type="ARBA" id="ARBA00022803"/>
    </source>
</evidence>
<protein>
    <recommendedName>
        <fullName evidence="6">TPR-like protein</fullName>
    </recommendedName>
</protein>
<dbReference type="PROSITE" id="PS50005">
    <property type="entry name" value="TPR"/>
    <property type="match status" value="1"/>
</dbReference>
<dbReference type="SMART" id="SM00028">
    <property type="entry name" value="TPR"/>
    <property type="match status" value="6"/>
</dbReference>
<dbReference type="Gene3D" id="1.25.40.10">
    <property type="entry name" value="Tetratricopeptide repeat domain"/>
    <property type="match status" value="3"/>
</dbReference>
<dbReference type="GO" id="GO:0055087">
    <property type="term" value="C:Ski complex"/>
    <property type="evidence" value="ECO:0007669"/>
    <property type="project" value="InterPro"/>
</dbReference>
<keyword evidence="5" id="KW-1185">Reference proteome</keyword>